<comment type="caution">
    <text evidence="1">The sequence shown here is derived from an EMBL/GenBank/DDBJ whole genome shotgun (WGS) entry which is preliminary data.</text>
</comment>
<protein>
    <submittedName>
        <fullName evidence="1">Uncharacterized protein</fullName>
    </submittedName>
</protein>
<proteinExistence type="predicted"/>
<organism evidence="1 2">
    <name type="scientific">Paramuricea clavata</name>
    <name type="common">Red gorgonian</name>
    <name type="synonym">Violescent sea-whip</name>
    <dbReference type="NCBI Taxonomy" id="317549"/>
    <lineage>
        <taxon>Eukaryota</taxon>
        <taxon>Metazoa</taxon>
        <taxon>Cnidaria</taxon>
        <taxon>Anthozoa</taxon>
        <taxon>Octocorallia</taxon>
        <taxon>Malacalcyonacea</taxon>
        <taxon>Plexauridae</taxon>
        <taxon>Paramuricea</taxon>
    </lineage>
</organism>
<evidence type="ECO:0000313" key="2">
    <source>
        <dbReference type="Proteomes" id="UP001152795"/>
    </source>
</evidence>
<dbReference type="AlphaFoldDB" id="A0A7D9ECG6"/>
<feature type="non-terminal residue" evidence="1">
    <location>
        <position position="1"/>
    </location>
</feature>
<accession>A0A7D9ECG6</accession>
<reference evidence="1" key="1">
    <citation type="submission" date="2020-04" db="EMBL/GenBank/DDBJ databases">
        <authorList>
            <person name="Alioto T."/>
            <person name="Alioto T."/>
            <person name="Gomez Garrido J."/>
        </authorList>
    </citation>
    <scope>NUCLEOTIDE SEQUENCE</scope>
    <source>
        <strain evidence="1">A484AB</strain>
    </source>
</reference>
<dbReference type="Proteomes" id="UP001152795">
    <property type="component" value="Unassembled WGS sequence"/>
</dbReference>
<keyword evidence="2" id="KW-1185">Reference proteome</keyword>
<name>A0A7D9ECG6_PARCT</name>
<gene>
    <name evidence="1" type="ORF">PACLA_8A051482</name>
</gene>
<sequence>PKYFQKTCIELCRYLYMQVWYKALMVFLNMIYITEWQVQSFLIKGTENKKASNVSTKREETRNMTFPANNVAVKVHQLNQIFVSSEVVDKLHSNTLQKNNNIDKRNEQGNHGNSMFLTEIETSEVFEIISQLKPNKSHGYDGIHPKVVKELAPQISNVLCHLLNVTLETGDEETNAIESTFEIVDPDSRGIKRGISDARSVLND</sequence>
<dbReference type="EMBL" id="CACRXK020005346">
    <property type="protein sequence ID" value="CAB4005895.1"/>
    <property type="molecule type" value="Genomic_DNA"/>
</dbReference>
<evidence type="ECO:0000313" key="1">
    <source>
        <dbReference type="EMBL" id="CAB4005895.1"/>
    </source>
</evidence>
<dbReference type="OrthoDB" id="445826at2759"/>